<dbReference type="GO" id="GO:0046872">
    <property type="term" value="F:metal ion binding"/>
    <property type="evidence" value="ECO:0007669"/>
    <property type="project" value="UniProtKB-KW"/>
</dbReference>
<dbReference type="PANTHER" id="PTHR12743">
    <property type="entry name" value="CYTOCHROME C1 HEME LYASE"/>
    <property type="match status" value="1"/>
</dbReference>
<keyword evidence="8 10" id="KW-0472">Membrane</keyword>
<dbReference type="EMBL" id="JAULSU010000005">
    <property type="protein sequence ID" value="KAK0616831.1"/>
    <property type="molecule type" value="Genomic_DNA"/>
</dbReference>
<dbReference type="Pfam" id="PF01265">
    <property type="entry name" value="Cyto_heme_lyase"/>
    <property type="match status" value="2"/>
</dbReference>
<evidence type="ECO:0000256" key="6">
    <source>
        <dbReference type="ARBA" id="ARBA00023004"/>
    </source>
</evidence>
<gene>
    <name evidence="12" type="ORF">B0T14DRAFT_253603</name>
</gene>
<dbReference type="Proteomes" id="UP001175000">
    <property type="component" value="Unassembled WGS sequence"/>
</dbReference>
<dbReference type="PANTHER" id="PTHR12743:SF3">
    <property type="entry name" value="HOLOCYTOCHROME-C SYNTHASE"/>
    <property type="match status" value="1"/>
</dbReference>
<sequence>MGWFWADTTSAGAASAPAHPTSRPTHGNGDASPPPSCPMHKRTADALNPSKPAAAAAPPASSCPVPHGNPTATPPPSSCPVPHGAAASGTKPEERSTLSKLNPLNYMFHSISQDRAPEQTYALPTEKEESTIPKGSGDGNWEYPSPQQMYNALLRKGYTDTDVTAVESMVAVHNFLNEGAWAEIVDWERRFGGGLKRGWEISKKGEENSAMALRRLEAREGGQEQPTLIRFQGRPKDMTPKAAMLQMMGWLYPSKFEYVSAAFPPFFLIMFGVEMLTGTRTEPPFDRHDWFVSRNVNGEKKEVRYVIDYYSGPPEPTGEPVFFLDVRPAVTPTAAVERLMRWGGDVWWRATGGEVREAVAKKTQH</sequence>
<keyword evidence="7 10" id="KW-0496">Mitochondrion</keyword>
<feature type="compositionally biased region" description="Low complexity" evidence="11">
    <location>
        <begin position="45"/>
        <end position="66"/>
    </location>
</feature>
<keyword evidence="9 10" id="KW-0456">Lyase</keyword>
<evidence type="ECO:0000313" key="12">
    <source>
        <dbReference type="EMBL" id="KAK0616831.1"/>
    </source>
</evidence>
<evidence type="ECO:0000256" key="11">
    <source>
        <dbReference type="SAM" id="MobiDB-lite"/>
    </source>
</evidence>
<dbReference type="PROSITE" id="PS00822">
    <property type="entry name" value="CYTO_HEME_LYASE_2"/>
    <property type="match status" value="1"/>
</dbReference>
<evidence type="ECO:0000313" key="13">
    <source>
        <dbReference type="Proteomes" id="UP001175000"/>
    </source>
</evidence>
<evidence type="ECO:0000256" key="5">
    <source>
        <dbReference type="ARBA" id="ARBA00022792"/>
    </source>
</evidence>
<dbReference type="GO" id="GO:0005743">
    <property type="term" value="C:mitochondrial inner membrane"/>
    <property type="evidence" value="ECO:0007669"/>
    <property type="project" value="UniProtKB-SubCell"/>
</dbReference>
<evidence type="ECO:0000256" key="7">
    <source>
        <dbReference type="ARBA" id="ARBA00023128"/>
    </source>
</evidence>
<evidence type="ECO:0000256" key="1">
    <source>
        <dbReference type="ARBA" id="ARBA00004273"/>
    </source>
</evidence>
<accession>A0AA39WK36</accession>
<dbReference type="AlphaFoldDB" id="A0AA39WK36"/>
<proteinExistence type="inferred from homology"/>
<comment type="function">
    <text evidence="10">Lyase that catalyzes the covalent linking of the heme group to the cytochrome C apoprotein to produce the mature functional cytochrome.</text>
</comment>
<comment type="subcellular location">
    <subcellularLocation>
        <location evidence="1 10">Mitochondrion inner membrane</location>
    </subcellularLocation>
</comment>
<dbReference type="EC" id="4.4.1.17" evidence="10"/>
<keyword evidence="5 10" id="KW-0999">Mitochondrion inner membrane</keyword>
<reference evidence="12" key="1">
    <citation type="submission" date="2023-06" db="EMBL/GenBank/DDBJ databases">
        <title>Genome-scale phylogeny and comparative genomics of the fungal order Sordariales.</title>
        <authorList>
            <consortium name="Lawrence Berkeley National Laboratory"/>
            <person name="Hensen N."/>
            <person name="Bonometti L."/>
            <person name="Westerberg I."/>
            <person name="Brannstrom I.O."/>
            <person name="Guillou S."/>
            <person name="Cros-Aarteil S."/>
            <person name="Calhoun S."/>
            <person name="Haridas S."/>
            <person name="Kuo A."/>
            <person name="Mondo S."/>
            <person name="Pangilinan J."/>
            <person name="Riley R."/>
            <person name="Labutti K."/>
            <person name="Andreopoulos B."/>
            <person name="Lipzen A."/>
            <person name="Chen C."/>
            <person name="Yanf M."/>
            <person name="Daum C."/>
            <person name="Ng V."/>
            <person name="Clum A."/>
            <person name="Steindorff A."/>
            <person name="Ohm R."/>
            <person name="Martin F."/>
            <person name="Silar P."/>
            <person name="Natvig D."/>
            <person name="Lalanne C."/>
            <person name="Gautier V."/>
            <person name="Ament-Velasquez S.L."/>
            <person name="Kruys A."/>
            <person name="Hutchinson M.I."/>
            <person name="Powell A.J."/>
            <person name="Barry K."/>
            <person name="Miller A.N."/>
            <person name="Grigoriev I.V."/>
            <person name="Debuchy R."/>
            <person name="Gladieux P."/>
            <person name="Thoren M.H."/>
            <person name="Johannesson H."/>
        </authorList>
    </citation>
    <scope>NUCLEOTIDE SEQUENCE</scope>
    <source>
        <strain evidence="12">CBS 606.72</strain>
    </source>
</reference>
<keyword evidence="13" id="KW-1185">Reference proteome</keyword>
<keyword evidence="3 10" id="KW-0349">Heme</keyword>
<evidence type="ECO:0000256" key="10">
    <source>
        <dbReference type="RuleBase" id="RU363130"/>
    </source>
</evidence>
<comment type="similarity">
    <text evidence="2 10">Belongs to the cytochrome c-type heme lyase family.</text>
</comment>
<evidence type="ECO:0000256" key="2">
    <source>
        <dbReference type="ARBA" id="ARBA00007255"/>
    </source>
</evidence>
<protein>
    <recommendedName>
        <fullName evidence="10">Holocytochrome c-type synthase</fullName>
        <ecNumber evidence="10">4.4.1.17</ecNumber>
    </recommendedName>
</protein>
<feature type="region of interest" description="Disordered" evidence="11">
    <location>
        <begin position="1"/>
        <end position="96"/>
    </location>
</feature>
<evidence type="ECO:0000256" key="9">
    <source>
        <dbReference type="ARBA" id="ARBA00023239"/>
    </source>
</evidence>
<dbReference type="InterPro" id="IPR000511">
    <property type="entry name" value="Holocyt_c/c1_synthase"/>
</dbReference>
<keyword evidence="6 10" id="KW-0408">Iron</keyword>
<organism evidence="12 13">
    <name type="scientific">Immersiella caudata</name>
    <dbReference type="NCBI Taxonomy" id="314043"/>
    <lineage>
        <taxon>Eukaryota</taxon>
        <taxon>Fungi</taxon>
        <taxon>Dikarya</taxon>
        <taxon>Ascomycota</taxon>
        <taxon>Pezizomycotina</taxon>
        <taxon>Sordariomycetes</taxon>
        <taxon>Sordariomycetidae</taxon>
        <taxon>Sordariales</taxon>
        <taxon>Lasiosphaeriaceae</taxon>
        <taxon>Immersiella</taxon>
    </lineage>
</organism>
<name>A0AA39WK36_9PEZI</name>
<dbReference type="GO" id="GO:0004408">
    <property type="term" value="F:holocytochrome-c synthase activity"/>
    <property type="evidence" value="ECO:0007669"/>
    <property type="project" value="UniProtKB-EC"/>
</dbReference>
<comment type="catalytic activity">
    <reaction evidence="10">
        <text>holo-[cytochrome c] = apo-[cytochrome c] + heme b</text>
        <dbReference type="Rhea" id="RHEA:22648"/>
        <dbReference type="Rhea" id="RHEA-COMP:10725"/>
        <dbReference type="Rhea" id="RHEA-COMP:10726"/>
        <dbReference type="ChEBI" id="CHEBI:29950"/>
        <dbReference type="ChEBI" id="CHEBI:60344"/>
        <dbReference type="ChEBI" id="CHEBI:83739"/>
        <dbReference type="EC" id="4.4.1.17"/>
    </reaction>
</comment>
<evidence type="ECO:0000256" key="3">
    <source>
        <dbReference type="ARBA" id="ARBA00022617"/>
    </source>
</evidence>
<keyword evidence="4 10" id="KW-0479">Metal-binding</keyword>
<evidence type="ECO:0000256" key="4">
    <source>
        <dbReference type="ARBA" id="ARBA00022723"/>
    </source>
</evidence>
<comment type="caution">
    <text evidence="12">The sequence shown here is derived from an EMBL/GenBank/DDBJ whole genome shotgun (WGS) entry which is preliminary data.</text>
</comment>
<evidence type="ECO:0000256" key="8">
    <source>
        <dbReference type="ARBA" id="ARBA00023136"/>
    </source>
</evidence>